<evidence type="ECO:0000313" key="3">
    <source>
        <dbReference type="Proteomes" id="UP000184394"/>
    </source>
</evidence>
<proteinExistence type="predicted"/>
<protein>
    <submittedName>
        <fullName evidence="2">Uncharacterized protein</fullName>
    </submittedName>
</protein>
<dbReference type="Proteomes" id="UP000184394">
    <property type="component" value="Unassembled WGS sequence"/>
</dbReference>
<feature type="transmembrane region" description="Helical" evidence="1">
    <location>
        <begin position="39"/>
        <end position="58"/>
    </location>
</feature>
<reference evidence="2 3" key="1">
    <citation type="submission" date="2016-11" db="EMBL/GenBank/DDBJ databases">
        <authorList>
            <person name="Jaros S."/>
            <person name="Januszkiewicz K."/>
            <person name="Wedrychowicz H."/>
        </authorList>
    </citation>
    <scope>NUCLEOTIDE SEQUENCE [LARGE SCALE GENOMIC DNA]</scope>
    <source>
        <strain evidence="2 3">Y1</strain>
    </source>
</reference>
<name>A0A1M7ICM8_RUMFL</name>
<feature type="transmembrane region" description="Helical" evidence="1">
    <location>
        <begin position="64"/>
        <end position="87"/>
    </location>
</feature>
<keyword evidence="1" id="KW-0472">Membrane</keyword>
<keyword evidence="1" id="KW-1133">Transmembrane helix</keyword>
<sequence length="247" mass="28315">MKNVFESDELIISRPNPELLDQITRHNQKIEKVEKNTKWIAIAFVLFMAILWIGGDLAGWNSGLIMLSGLLTIFGFPLIWGLCAIWISRPSVKRHSEEMCTMALSEISIPDDSDEIELLFPKLLQDDFYRKKELPFTNGMYLTYTDNEALYFVDVTGTVRIPYSLMSPWSESDNKAKTRHWIRSVSPSSYSKVGVKKKSSLFSLIPVIGSFIPDHYLIPYSYSVIRTVNSEYVLCIPSYELDNLPKL</sequence>
<gene>
    <name evidence="2" type="ORF">SAMN04487860_10438</name>
</gene>
<evidence type="ECO:0000313" key="2">
    <source>
        <dbReference type="EMBL" id="SHM38348.1"/>
    </source>
</evidence>
<dbReference type="AlphaFoldDB" id="A0A1M7ICM8"/>
<dbReference type="EMBL" id="FRCT01000004">
    <property type="protein sequence ID" value="SHM38348.1"/>
    <property type="molecule type" value="Genomic_DNA"/>
</dbReference>
<evidence type="ECO:0000256" key="1">
    <source>
        <dbReference type="SAM" id="Phobius"/>
    </source>
</evidence>
<keyword evidence="1" id="KW-0812">Transmembrane</keyword>
<accession>A0A1M7ICM8</accession>
<organism evidence="2 3">
    <name type="scientific">Ruminococcus flavefaciens</name>
    <dbReference type="NCBI Taxonomy" id="1265"/>
    <lineage>
        <taxon>Bacteria</taxon>
        <taxon>Bacillati</taxon>
        <taxon>Bacillota</taxon>
        <taxon>Clostridia</taxon>
        <taxon>Eubacteriales</taxon>
        <taxon>Oscillospiraceae</taxon>
        <taxon>Ruminococcus</taxon>
    </lineage>
</organism>